<comment type="caution">
    <text evidence="2">The sequence shown here is derived from an EMBL/GenBank/DDBJ whole genome shotgun (WGS) entry which is preliminary data.</text>
</comment>
<dbReference type="Gene3D" id="1.10.10.60">
    <property type="entry name" value="Homeodomain-like"/>
    <property type="match status" value="1"/>
</dbReference>
<feature type="domain" description="Mor transcription activator" evidence="1">
    <location>
        <begin position="25"/>
        <end position="115"/>
    </location>
</feature>
<name>A0ABC9TZB8_CLOSY</name>
<dbReference type="PANTHER" id="PTHR37812:SF1">
    <property type="entry name" value="MU-LIKE PROPHAGE FLUMU PROTEIN C"/>
    <property type="match status" value="1"/>
</dbReference>
<dbReference type="InterPro" id="IPR014875">
    <property type="entry name" value="Mor_transcription_activator"/>
</dbReference>
<dbReference type="AlphaFoldDB" id="A0ABC9TZB8"/>
<gene>
    <name evidence="2" type="ORF">CLOSYM_01709</name>
</gene>
<reference evidence="2 3" key="1">
    <citation type="submission" date="2013-07" db="EMBL/GenBank/DDBJ databases">
        <authorList>
            <person name="Weinstock G."/>
            <person name="Sodergren E."/>
            <person name="Wylie T."/>
            <person name="Fulton L."/>
            <person name="Fulton R."/>
            <person name="Fronick C."/>
            <person name="O'Laughlin M."/>
            <person name="Godfrey J."/>
            <person name="Miner T."/>
            <person name="Herter B."/>
            <person name="Appelbaum E."/>
            <person name="Cordes M."/>
            <person name="Lek S."/>
            <person name="Wollam A."/>
            <person name="Pepin K.H."/>
            <person name="Palsikar V.B."/>
            <person name="Mitreva M."/>
            <person name="Wilson R.K."/>
        </authorList>
    </citation>
    <scope>NUCLEOTIDE SEQUENCE [LARGE SCALE GENOMIC DNA]</scope>
    <source>
        <strain evidence="2 3">ATCC 14940</strain>
    </source>
</reference>
<evidence type="ECO:0000313" key="2">
    <source>
        <dbReference type="EMBL" id="ERI77987.1"/>
    </source>
</evidence>
<dbReference type="InterPro" id="IPR009057">
    <property type="entry name" value="Homeodomain-like_sf"/>
</dbReference>
<dbReference type="PANTHER" id="PTHR37812">
    <property type="entry name" value="MU-LIKE PROPHAGE FLUMU PROTEIN C"/>
    <property type="match status" value="1"/>
</dbReference>
<proteinExistence type="predicted"/>
<dbReference type="EMBL" id="AWSU01000135">
    <property type="protein sequence ID" value="ERI77987.1"/>
    <property type="molecule type" value="Genomic_DNA"/>
</dbReference>
<dbReference type="Pfam" id="PF08765">
    <property type="entry name" value="Mor"/>
    <property type="match status" value="1"/>
</dbReference>
<dbReference type="NCBIfam" id="NF040785">
    <property type="entry name" value="CD3324_fam"/>
    <property type="match status" value="1"/>
</dbReference>
<dbReference type="InterPro" id="IPR049739">
    <property type="entry name" value="YraL-like"/>
</dbReference>
<sequence length="129" mass="14963">MKMNCVAFAISGQKNSLEAAMRYQKANEILPKELVELIQSYMDGGYVYIPRKEENRKSWGETSSARKEIQARNREIYKKYRQGMKVQELAEQFCLSEKSIQRIVLQEKKLAQRNKNLSIHQSNESGASD</sequence>
<dbReference type="InterPro" id="IPR052411">
    <property type="entry name" value="c-mor_Regulatory_Protein"/>
</dbReference>
<evidence type="ECO:0000313" key="3">
    <source>
        <dbReference type="Proteomes" id="UP000016491"/>
    </source>
</evidence>
<dbReference type="SUPFAM" id="SSF46689">
    <property type="entry name" value="Homeodomain-like"/>
    <property type="match status" value="1"/>
</dbReference>
<accession>A0ABC9TZB8</accession>
<organism evidence="2 3">
    <name type="scientific">[Clostridium] symbiosum ATCC 14940</name>
    <dbReference type="NCBI Taxonomy" id="411472"/>
    <lineage>
        <taxon>Bacteria</taxon>
        <taxon>Bacillati</taxon>
        <taxon>Bacillota</taxon>
        <taxon>Clostridia</taxon>
        <taxon>Lachnospirales</taxon>
        <taxon>Lachnospiraceae</taxon>
        <taxon>Otoolea</taxon>
    </lineage>
</organism>
<dbReference type="Proteomes" id="UP000016491">
    <property type="component" value="Unassembled WGS sequence"/>
</dbReference>
<protein>
    <recommendedName>
        <fullName evidence="1">Mor transcription activator domain-containing protein</fullName>
    </recommendedName>
</protein>
<evidence type="ECO:0000259" key="1">
    <source>
        <dbReference type="Pfam" id="PF08765"/>
    </source>
</evidence>